<dbReference type="NCBIfam" id="TIGR01727">
    <property type="entry name" value="oligo_HPY"/>
    <property type="match status" value="1"/>
</dbReference>
<dbReference type="InterPro" id="IPR017871">
    <property type="entry name" value="ABC_transporter-like_CS"/>
</dbReference>
<dbReference type="Gene3D" id="3.40.50.300">
    <property type="entry name" value="P-loop containing nucleotide triphosphate hydrolases"/>
    <property type="match status" value="1"/>
</dbReference>
<evidence type="ECO:0000256" key="5">
    <source>
        <dbReference type="ARBA" id="ARBA00022840"/>
    </source>
</evidence>
<evidence type="ECO:0000313" key="7">
    <source>
        <dbReference type="EMBL" id="NGO50772.1"/>
    </source>
</evidence>
<dbReference type="InterPro" id="IPR050319">
    <property type="entry name" value="ABC_transp_ATP-bind"/>
</dbReference>
<dbReference type="Pfam" id="PF08352">
    <property type="entry name" value="oligo_HPY"/>
    <property type="match status" value="1"/>
</dbReference>
<evidence type="ECO:0000256" key="3">
    <source>
        <dbReference type="ARBA" id="ARBA00022448"/>
    </source>
</evidence>
<evidence type="ECO:0000313" key="8">
    <source>
        <dbReference type="Proteomes" id="UP001642900"/>
    </source>
</evidence>
<dbReference type="InterPro" id="IPR013563">
    <property type="entry name" value="Oligopep_ABC_C"/>
</dbReference>
<proteinExistence type="inferred from homology"/>
<evidence type="ECO:0000256" key="1">
    <source>
        <dbReference type="ARBA" id="ARBA00004417"/>
    </source>
</evidence>
<feature type="domain" description="ABC transporter" evidence="6">
    <location>
        <begin position="8"/>
        <end position="259"/>
    </location>
</feature>
<dbReference type="GO" id="GO:0055085">
    <property type="term" value="P:transmembrane transport"/>
    <property type="evidence" value="ECO:0007669"/>
    <property type="project" value="UniProtKB-ARBA"/>
</dbReference>
<comment type="similarity">
    <text evidence="2">Belongs to the ABC transporter superfamily.</text>
</comment>
<gene>
    <name evidence="7" type="ORF">G6N73_06195</name>
</gene>
<dbReference type="CDD" id="cd03257">
    <property type="entry name" value="ABC_NikE_OppD_transporters"/>
    <property type="match status" value="1"/>
</dbReference>
<dbReference type="SMART" id="SM00382">
    <property type="entry name" value="AAA"/>
    <property type="match status" value="1"/>
</dbReference>
<reference evidence="7 8" key="1">
    <citation type="submission" date="2020-02" db="EMBL/GenBank/DDBJ databases">
        <title>Genome sequence of strain CCNWXJ40-4.</title>
        <authorList>
            <person name="Gao J."/>
            <person name="Sun J."/>
        </authorList>
    </citation>
    <scope>NUCLEOTIDE SEQUENCE [LARGE SCALE GENOMIC DNA]</scope>
    <source>
        <strain evidence="7 8">CCNWXJ 40-4</strain>
    </source>
</reference>
<protein>
    <submittedName>
        <fullName evidence="7">ABC transporter ATP-binding protein</fullName>
    </submittedName>
</protein>
<organism evidence="7 8">
    <name type="scientific">Allomesorhizobium camelthorni</name>
    <dbReference type="NCBI Taxonomy" id="475069"/>
    <lineage>
        <taxon>Bacteria</taxon>
        <taxon>Pseudomonadati</taxon>
        <taxon>Pseudomonadota</taxon>
        <taxon>Alphaproteobacteria</taxon>
        <taxon>Hyphomicrobiales</taxon>
        <taxon>Phyllobacteriaceae</taxon>
        <taxon>Allomesorhizobium</taxon>
    </lineage>
</organism>
<dbReference type="InterPro" id="IPR027417">
    <property type="entry name" value="P-loop_NTPase"/>
</dbReference>
<dbReference type="InterPro" id="IPR003593">
    <property type="entry name" value="AAA+_ATPase"/>
</dbReference>
<accession>A0A6G4W7P0</accession>
<dbReference type="Proteomes" id="UP001642900">
    <property type="component" value="Unassembled WGS sequence"/>
</dbReference>
<dbReference type="InterPro" id="IPR003439">
    <property type="entry name" value="ABC_transporter-like_ATP-bd"/>
</dbReference>
<dbReference type="PROSITE" id="PS00211">
    <property type="entry name" value="ABC_TRANSPORTER_1"/>
    <property type="match status" value="1"/>
</dbReference>
<keyword evidence="3" id="KW-0813">Transport</keyword>
<keyword evidence="4" id="KW-0547">Nucleotide-binding</keyword>
<dbReference type="PANTHER" id="PTHR43776:SF7">
    <property type="entry name" value="D,D-DIPEPTIDE TRANSPORT ATP-BINDING PROTEIN DDPF-RELATED"/>
    <property type="match status" value="1"/>
</dbReference>
<dbReference type="GO" id="GO:0005886">
    <property type="term" value="C:plasma membrane"/>
    <property type="evidence" value="ECO:0007669"/>
    <property type="project" value="UniProtKB-SubCell"/>
</dbReference>
<dbReference type="PANTHER" id="PTHR43776">
    <property type="entry name" value="TRANSPORT ATP-BINDING PROTEIN"/>
    <property type="match status" value="1"/>
</dbReference>
<dbReference type="FunFam" id="3.40.50.300:FF:000016">
    <property type="entry name" value="Oligopeptide ABC transporter ATP-binding component"/>
    <property type="match status" value="1"/>
</dbReference>
<evidence type="ECO:0000259" key="6">
    <source>
        <dbReference type="PROSITE" id="PS50893"/>
    </source>
</evidence>
<dbReference type="SUPFAM" id="SSF52540">
    <property type="entry name" value="P-loop containing nucleoside triphosphate hydrolases"/>
    <property type="match status" value="1"/>
</dbReference>
<dbReference type="GO" id="GO:0016887">
    <property type="term" value="F:ATP hydrolysis activity"/>
    <property type="evidence" value="ECO:0007669"/>
    <property type="project" value="InterPro"/>
</dbReference>
<dbReference type="GO" id="GO:0015833">
    <property type="term" value="P:peptide transport"/>
    <property type="evidence" value="ECO:0007669"/>
    <property type="project" value="InterPro"/>
</dbReference>
<evidence type="ECO:0000256" key="4">
    <source>
        <dbReference type="ARBA" id="ARBA00022741"/>
    </source>
</evidence>
<dbReference type="GO" id="GO:0005524">
    <property type="term" value="F:ATP binding"/>
    <property type="evidence" value="ECO:0007669"/>
    <property type="project" value="UniProtKB-KW"/>
</dbReference>
<evidence type="ECO:0000256" key="2">
    <source>
        <dbReference type="ARBA" id="ARBA00005417"/>
    </source>
</evidence>
<dbReference type="EMBL" id="JAAKZF010000004">
    <property type="protein sequence ID" value="NGO50772.1"/>
    <property type="molecule type" value="Genomic_DNA"/>
</dbReference>
<dbReference type="AlphaFoldDB" id="A0A6G4W7P0"/>
<comment type="caution">
    <text evidence="7">The sequence shown here is derived from an EMBL/GenBank/DDBJ whole genome shotgun (WGS) entry which is preliminary data.</text>
</comment>
<sequence>MVEVEGLGRVFDLSKRWLNRILDGSGRVTLTAVDGVDISINRGETYALVGESGSGKSTIARMVVGLLPPTAGSVHIGGADIWAESGGVRQRQIRRRIQMIFQDPFASLNPRWRVGSIVAEPIKAFGLIADARDREARVGELLALVGLDPRDAGKFPHEFSGGQRQRIAIARALASEPEFIVCDEPTSALDVSVQAQVLNLLRELQERLGLTYLFISHNLAVVRHMATRVGVLYLGRLVEEAPARELFAAPKHPYTRMLLDAVPDIGMEGAERQSIAGEIPNPINPPAGCHFNPRCPYVMPHCKTTVPPLYQVGSAKVLCHLYADGVNAALPPLAR</sequence>
<keyword evidence="8" id="KW-1185">Reference proteome</keyword>
<dbReference type="PROSITE" id="PS50893">
    <property type="entry name" value="ABC_TRANSPORTER_2"/>
    <property type="match status" value="1"/>
</dbReference>
<dbReference type="Pfam" id="PF00005">
    <property type="entry name" value="ABC_tran"/>
    <property type="match status" value="1"/>
</dbReference>
<name>A0A6G4W7P0_9HYPH</name>
<comment type="subcellular location">
    <subcellularLocation>
        <location evidence="1">Cell inner membrane</location>
        <topology evidence="1">Peripheral membrane protein</topology>
    </subcellularLocation>
</comment>
<keyword evidence="5 7" id="KW-0067">ATP-binding</keyword>